<feature type="region of interest" description="Disordered" evidence="1">
    <location>
        <begin position="1"/>
        <end position="48"/>
    </location>
</feature>
<sequence>MQQLMEDFKIKQQSDPAGTEEKARRSKGKLGRGATPRVMGIPHYASFN</sequence>
<feature type="compositionally biased region" description="Basic and acidic residues" evidence="1">
    <location>
        <begin position="1"/>
        <end position="12"/>
    </location>
</feature>
<evidence type="ECO:0000256" key="1">
    <source>
        <dbReference type="SAM" id="MobiDB-lite"/>
    </source>
</evidence>
<evidence type="ECO:0000313" key="2">
    <source>
        <dbReference type="EMBL" id="MCI96574.1"/>
    </source>
</evidence>
<dbReference type="Proteomes" id="UP000265520">
    <property type="component" value="Unassembled WGS sequence"/>
</dbReference>
<proteinExistence type="predicted"/>
<dbReference type="AlphaFoldDB" id="A0A392W7F6"/>
<comment type="caution">
    <text evidence="2">The sequence shown here is derived from an EMBL/GenBank/DDBJ whole genome shotgun (WGS) entry which is preliminary data.</text>
</comment>
<feature type="non-terminal residue" evidence="2">
    <location>
        <position position="48"/>
    </location>
</feature>
<keyword evidence="3" id="KW-1185">Reference proteome</keyword>
<reference evidence="2 3" key="1">
    <citation type="journal article" date="2018" name="Front. Plant Sci.">
        <title>Red Clover (Trifolium pratense) and Zigzag Clover (T. medium) - A Picture of Genomic Similarities and Differences.</title>
        <authorList>
            <person name="Dluhosova J."/>
            <person name="Istvanek J."/>
            <person name="Nedelnik J."/>
            <person name="Repkova J."/>
        </authorList>
    </citation>
    <scope>NUCLEOTIDE SEQUENCE [LARGE SCALE GENOMIC DNA]</scope>
    <source>
        <strain evidence="3">cv. 10/8</strain>
        <tissue evidence="2">Leaf</tissue>
    </source>
</reference>
<name>A0A392W7F6_9FABA</name>
<organism evidence="2 3">
    <name type="scientific">Trifolium medium</name>
    <dbReference type="NCBI Taxonomy" id="97028"/>
    <lineage>
        <taxon>Eukaryota</taxon>
        <taxon>Viridiplantae</taxon>
        <taxon>Streptophyta</taxon>
        <taxon>Embryophyta</taxon>
        <taxon>Tracheophyta</taxon>
        <taxon>Spermatophyta</taxon>
        <taxon>Magnoliopsida</taxon>
        <taxon>eudicotyledons</taxon>
        <taxon>Gunneridae</taxon>
        <taxon>Pentapetalae</taxon>
        <taxon>rosids</taxon>
        <taxon>fabids</taxon>
        <taxon>Fabales</taxon>
        <taxon>Fabaceae</taxon>
        <taxon>Papilionoideae</taxon>
        <taxon>50 kb inversion clade</taxon>
        <taxon>NPAAA clade</taxon>
        <taxon>Hologalegina</taxon>
        <taxon>IRL clade</taxon>
        <taxon>Trifolieae</taxon>
        <taxon>Trifolium</taxon>
    </lineage>
</organism>
<accession>A0A392W7F6</accession>
<evidence type="ECO:0000313" key="3">
    <source>
        <dbReference type="Proteomes" id="UP000265520"/>
    </source>
</evidence>
<protein>
    <submittedName>
        <fullName evidence="2">Uncharacterized protein</fullName>
    </submittedName>
</protein>
<dbReference type="EMBL" id="LXQA011418570">
    <property type="protein sequence ID" value="MCI96574.1"/>
    <property type="molecule type" value="Genomic_DNA"/>
</dbReference>